<organism evidence="1">
    <name type="scientific">Culex pipiens</name>
    <name type="common">House mosquito</name>
    <dbReference type="NCBI Taxonomy" id="7175"/>
    <lineage>
        <taxon>Eukaryota</taxon>
        <taxon>Metazoa</taxon>
        <taxon>Ecdysozoa</taxon>
        <taxon>Arthropoda</taxon>
        <taxon>Hexapoda</taxon>
        <taxon>Insecta</taxon>
        <taxon>Pterygota</taxon>
        <taxon>Neoptera</taxon>
        <taxon>Endopterygota</taxon>
        <taxon>Diptera</taxon>
        <taxon>Nematocera</taxon>
        <taxon>Culicoidea</taxon>
        <taxon>Culicidae</taxon>
        <taxon>Culicinae</taxon>
        <taxon>Culicini</taxon>
        <taxon>Culex</taxon>
        <taxon>Culex</taxon>
    </lineage>
</organism>
<proteinExistence type="predicted"/>
<name>A0A8D8C818_CULPI</name>
<protein>
    <submittedName>
        <fullName evidence="1">(northern house mosquito) hypothetical protein</fullName>
    </submittedName>
</protein>
<dbReference type="AlphaFoldDB" id="A0A8D8C818"/>
<accession>A0A8D8C818</accession>
<dbReference type="EMBL" id="HBUE01108310">
    <property type="protein sequence ID" value="CAG6487849.1"/>
    <property type="molecule type" value="Transcribed_RNA"/>
</dbReference>
<sequence length="155" mass="17205">MVFQGFLIVLSHRSKMEAFFWEAVQRKIGQVSDAVQSIIKLQKLCGSSALGLIDAGDIPEMVDDSKTRLARMSEEEIIKMFGKPLSPDDILLTIGEKKVIILLSQTIREEGIARFLPPAQSSNSVAEVTQPINENDFANHSSSLLARIRGEYLET</sequence>
<evidence type="ECO:0000313" key="1">
    <source>
        <dbReference type="EMBL" id="CAG6487849.1"/>
    </source>
</evidence>
<reference evidence="1" key="1">
    <citation type="submission" date="2021-05" db="EMBL/GenBank/DDBJ databases">
        <authorList>
            <person name="Alioto T."/>
            <person name="Alioto T."/>
            <person name="Gomez Garrido J."/>
        </authorList>
    </citation>
    <scope>NUCLEOTIDE SEQUENCE</scope>
</reference>